<reference evidence="3 4" key="1">
    <citation type="journal article" date="2016" name="Nat. Commun.">
        <title>Thousands of microbial genomes shed light on interconnected biogeochemical processes in an aquifer system.</title>
        <authorList>
            <person name="Anantharaman K."/>
            <person name="Brown C.T."/>
            <person name="Hug L.A."/>
            <person name="Sharon I."/>
            <person name="Castelle C.J."/>
            <person name="Probst A.J."/>
            <person name="Thomas B.C."/>
            <person name="Singh A."/>
            <person name="Wilkins M.J."/>
            <person name="Karaoz U."/>
            <person name="Brodie E.L."/>
            <person name="Williams K.H."/>
            <person name="Hubbard S.S."/>
            <person name="Banfield J.F."/>
        </authorList>
    </citation>
    <scope>NUCLEOTIDE SEQUENCE [LARGE SCALE GENOMIC DNA]</scope>
</reference>
<accession>A0A1F5DHW8</accession>
<comment type="caution">
    <text evidence="3">The sequence shown here is derived from an EMBL/GenBank/DDBJ whole genome shotgun (WGS) entry which is preliminary data.</text>
</comment>
<evidence type="ECO:0000313" key="4">
    <source>
        <dbReference type="Proteomes" id="UP000178758"/>
    </source>
</evidence>
<proteinExistence type="predicted"/>
<dbReference type="PANTHER" id="PTHR43630">
    <property type="entry name" value="POLY-BETA-1,6-N-ACETYL-D-GLUCOSAMINE SYNTHASE"/>
    <property type="match status" value="1"/>
</dbReference>
<dbReference type="AlphaFoldDB" id="A0A1F5DHW8"/>
<keyword evidence="1" id="KW-0812">Transmembrane</keyword>
<evidence type="ECO:0000259" key="2">
    <source>
        <dbReference type="Pfam" id="PF00535"/>
    </source>
</evidence>
<keyword evidence="1" id="KW-1133">Transmembrane helix</keyword>
<evidence type="ECO:0000313" key="3">
    <source>
        <dbReference type="EMBL" id="OGD54601.1"/>
    </source>
</evidence>
<dbReference type="SUPFAM" id="SSF53448">
    <property type="entry name" value="Nucleotide-diphospho-sugar transferases"/>
    <property type="match status" value="1"/>
</dbReference>
<evidence type="ECO:0000256" key="1">
    <source>
        <dbReference type="SAM" id="Phobius"/>
    </source>
</evidence>
<name>A0A1F5DHW8_9BACT</name>
<keyword evidence="1" id="KW-0472">Membrane</keyword>
<feature type="domain" description="Glycosyltransferase 2-like" evidence="2">
    <location>
        <begin position="8"/>
        <end position="127"/>
    </location>
</feature>
<dbReference type="Pfam" id="PF00535">
    <property type="entry name" value="Glycos_transf_2"/>
    <property type="match status" value="1"/>
</dbReference>
<sequence>MKNLPLVSITVACKNEEKNIANCLKSIKKQTYPQNKIEIIVVDNNSKDKTKQFAKKYTPKIFNYGPERSAQRNFGMLKKSQGKYLMFLDADMTLNPKTIAAAVSKLEQTDLIALYIPEKIVGNSYWSVVRNFERQFYDATPIDGLRFFRKEAFIKAGGFDEKLTACEDWDLDKRIKKLGKTGILSRHTNEVIYHHDPANLNFKKYLTKKANYFPSCKKYINKWGFNNKEVKKQFGFLYRYLIVFLENNKWKNFLAKPWLTCSLYILKICLGIVFIIGKFKK</sequence>
<dbReference type="Proteomes" id="UP000178758">
    <property type="component" value="Unassembled WGS sequence"/>
</dbReference>
<dbReference type="InterPro" id="IPR029044">
    <property type="entry name" value="Nucleotide-diphossugar_trans"/>
</dbReference>
<dbReference type="PANTHER" id="PTHR43630:SF2">
    <property type="entry name" value="GLYCOSYLTRANSFERASE"/>
    <property type="match status" value="1"/>
</dbReference>
<dbReference type="InterPro" id="IPR001173">
    <property type="entry name" value="Glyco_trans_2-like"/>
</dbReference>
<dbReference type="Gene3D" id="3.90.550.10">
    <property type="entry name" value="Spore Coat Polysaccharide Biosynthesis Protein SpsA, Chain A"/>
    <property type="match status" value="1"/>
</dbReference>
<organism evidence="3 4">
    <name type="scientific">Candidatus Beckwithbacteria bacterium RBG_13_35_6</name>
    <dbReference type="NCBI Taxonomy" id="1797456"/>
    <lineage>
        <taxon>Bacteria</taxon>
        <taxon>Candidatus Beckwithiibacteriota</taxon>
    </lineage>
</organism>
<gene>
    <name evidence="3" type="ORF">A3J78_00390</name>
</gene>
<dbReference type="EMBL" id="MEZJ01000010">
    <property type="protein sequence ID" value="OGD54601.1"/>
    <property type="molecule type" value="Genomic_DNA"/>
</dbReference>
<feature type="transmembrane region" description="Helical" evidence="1">
    <location>
        <begin position="257"/>
        <end position="277"/>
    </location>
</feature>
<protein>
    <recommendedName>
        <fullName evidence="2">Glycosyltransferase 2-like domain-containing protein</fullName>
    </recommendedName>
</protein>